<sequence>AIELIATLRDATGDWRDINTRVLLLAAYNGDAIADELLRKAAYWLGVRGPVPAPLMYYVCLGKSKKGKRRPAKKTFYRDALLAAIVHRIVARGFKPTRRRLKKGKGHSACSIVAEATKHEAPVVEKAWEKFGKWPKIARFPLSEELSRE</sequence>
<comment type="caution">
    <text evidence="1">The sequence shown here is derived from an EMBL/GenBank/DDBJ whole genome shotgun (WGS) entry which is preliminary data.</text>
</comment>
<accession>X0RQJ5</accession>
<reference evidence="1" key="1">
    <citation type="journal article" date="2014" name="Front. Microbiol.">
        <title>High frequency of phylogenetically diverse reductive dehalogenase-homologous genes in deep subseafloor sedimentary metagenomes.</title>
        <authorList>
            <person name="Kawai M."/>
            <person name="Futagami T."/>
            <person name="Toyoda A."/>
            <person name="Takaki Y."/>
            <person name="Nishi S."/>
            <person name="Hori S."/>
            <person name="Arai W."/>
            <person name="Tsubouchi T."/>
            <person name="Morono Y."/>
            <person name="Uchiyama I."/>
            <person name="Ito T."/>
            <person name="Fujiyama A."/>
            <person name="Inagaki F."/>
            <person name="Takami H."/>
        </authorList>
    </citation>
    <scope>NUCLEOTIDE SEQUENCE</scope>
    <source>
        <strain evidence="1">Expedition CK06-06</strain>
    </source>
</reference>
<dbReference type="EMBL" id="BARS01006604">
    <property type="protein sequence ID" value="GAF71038.1"/>
    <property type="molecule type" value="Genomic_DNA"/>
</dbReference>
<proteinExistence type="predicted"/>
<name>X0RQJ5_9ZZZZ</name>
<feature type="non-terminal residue" evidence="1">
    <location>
        <position position="1"/>
    </location>
</feature>
<dbReference type="AlphaFoldDB" id="X0RQJ5"/>
<organism evidence="1">
    <name type="scientific">marine sediment metagenome</name>
    <dbReference type="NCBI Taxonomy" id="412755"/>
    <lineage>
        <taxon>unclassified sequences</taxon>
        <taxon>metagenomes</taxon>
        <taxon>ecological metagenomes</taxon>
    </lineage>
</organism>
<evidence type="ECO:0000313" key="1">
    <source>
        <dbReference type="EMBL" id="GAF71038.1"/>
    </source>
</evidence>
<protein>
    <submittedName>
        <fullName evidence="1">Uncharacterized protein</fullName>
    </submittedName>
</protein>
<gene>
    <name evidence="1" type="ORF">S01H1_12846</name>
</gene>